<evidence type="ECO:0000313" key="13">
    <source>
        <dbReference type="EMBL" id="QBP09501.1"/>
    </source>
</evidence>
<proteinExistence type="inferred from homology"/>
<dbReference type="EC" id="3.2.2.27" evidence="3"/>
<evidence type="ECO:0000313" key="14">
    <source>
        <dbReference type="Proteomes" id="UP000253772"/>
    </source>
</evidence>
<evidence type="ECO:0000256" key="5">
    <source>
        <dbReference type="ARBA" id="ARBA00022485"/>
    </source>
</evidence>
<keyword evidence="9" id="KW-0408">Iron</keyword>
<keyword evidence="11" id="KW-0234">DNA repair</keyword>
<dbReference type="Gene3D" id="3.40.470.10">
    <property type="entry name" value="Uracil-DNA glycosylase-like domain"/>
    <property type="match status" value="1"/>
</dbReference>
<dbReference type="GO" id="GO:0004844">
    <property type="term" value="F:uracil DNA N-glycosylase activity"/>
    <property type="evidence" value="ECO:0007669"/>
    <property type="project" value="UniProtKB-EC"/>
</dbReference>
<dbReference type="Proteomes" id="UP000253772">
    <property type="component" value="Chromosome c1"/>
</dbReference>
<protein>
    <recommendedName>
        <fullName evidence="4">Type-4 uracil-DNA glycosylase</fullName>
        <ecNumber evidence="3">3.2.2.27</ecNumber>
    </recommendedName>
</protein>
<evidence type="ECO:0000259" key="12">
    <source>
        <dbReference type="SMART" id="SM00986"/>
    </source>
</evidence>
<dbReference type="InterPro" id="IPR036895">
    <property type="entry name" value="Uracil-DNA_glycosylase-like_sf"/>
</dbReference>
<evidence type="ECO:0000256" key="6">
    <source>
        <dbReference type="ARBA" id="ARBA00022723"/>
    </source>
</evidence>
<dbReference type="GO" id="GO:0006281">
    <property type="term" value="P:DNA repair"/>
    <property type="evidence" value="ECO:0007669"/>
    <property type="project" value="UniProtKB-KW"/>
</dbReference>
<keyword evidence="6" id="KW-0479">Metal-binding</keyword>
<feature type="domain" description="Uracil-DNA glycosylase-like" evidence="12">
    <location>
        <begin position="166"/>
        <end position="313"/>
    </location>
</feature>
<gene>
    <name evidence="13" type="ORF">DDF84_006880</name>
</gene>
<dbReference type="OrthoDB" id="5290748at2"/>
<accession>A0A482IMT1</accession>
<evidence type="ECO:0000256" key="4">
    <source>
        <dbReference type="ARBA" id="ARBA00019403"/>
    </source>
</evidence>
<evidence type="ECO:0000256" key="9">
    <source>
        <dbReference type="ARBA" id="ARBA00023004"/>
    </source>
</evidence>
<reference evidence="13 14" key="1">
    <citation type="submission" date="2019-03" db="EMBL/GenBank/DDBJ databases">
        <title>Comparative insights into the high quality Complete genome sequence of highly metal resistant Cupriavidus metallidurans strain BS1 isolated from a gold-copper mine.</title>
        <authorList>
            <person name="Mazhar H.S."/>
            <person name="Rensing C."/>
        </authorList>
    </citation>
    <scope>NUCLEOTIDE SEQUENCE [LARGE SCALE GENOMIC DNA]</scope>
    <source>
        <strain evidence="13 14">BS1</strain>
    </source>
</reference>
<dbReference type="SUPFAM" id="SSF52141">
    <property type="entry name" value="Uracil-DNA glycosylase-like"/>
    <property type="match status" value="1"/>
</dbReference>
<dbReference type="AlphaFoldDB" id="A0A482IMT1"/>
<evidence type="ECO:0000256" key="8">
    <source>
        <dbReference type="ARBA" id="ARBA00022801"/>
    </source>
</evidence>
<keyword evidence="7" id="KW-0227">DNA damage</keyword>
<comment type="catalytic activity">
    <reaction evidence="1">
        <text>Hydrolyzes single-stranded DNA or mismatched double-stranded DNA and polynucleotides, releasing free uracil.</text>
        <dbReference type="EC" id="3.2.2.27"/>
    </reaction>
</comment>
<dbReference type="InterPro" id="IPR005273">
    <property type="entry name" value="Ura-DNA_glyco_family4"/>
</dbReference>
<evidence type="ECO:0000256" key="2">
    <source>
        <dbReference type="ARBA" id="ARBA00006521"/>
    </source>
</evidence>
<dbReference type="InterPro" id="IPR051536">
    <property type="entry name" value="UDG_Type-4/5"/>
</dbReference>
<comment type="similarity">
    <text evidence="2">Belongs to the uracil-DNA glycosylase (UDG) superfamily. Type 4 (UDGa) family.</text>
</comment>
<dbReference type="SMART" id="SM00986">
    <property type="entry name" value="UDG"/>
    <property type="match status" value="1"/>
</dbReference>
<dbReference type="Pfam" id="PF03167">
    <property type="entry name" value="UDG"/>
    <property type="match status" value="1"/>
</dbReference>
<dbReference type="PANTHER" id="PTHR33693:SF1">
    <property type="entry name" value="TYPE-4 URACIL-DNA GLYCOSYLASE"/>
    <property type="match status" value="1"/>
</dbReference>
<keyword evidence="10" id="KW-0411">Iron-sulfur</keyword>
<keyword evidence="8" id="KW-0378">Hydrolase</keyword>
<organism evidence="13 14">
    <name type="scientific">Cupriavidus metallidurans</name>
    <dbReference type="NCBI Taxonomy" id="119219"/>
    <lineage>
        <taxon>Bacteria</taxon>
        <taxon>Pseudomonadati</taxon>
        <taxon>Pseudomonadota</taxon>
        <taxon>Betaproteobacteria</taxon>
        <taxon>Burkholderiales</taxon>
        <taxon>Burkholderiaceae</taxon>
        <taxon>Cupriavidus</taxon>
    </lineage>
</organism>
<evidence type="ECO:0000256" key="7">
    <source>
        <dbReference type="ARBA" id="ARBA00022763"/>
    </source>
</evidence>
<evidence type="ECO:0000256" key="10">
    <source>
        <dbReference type="ARBA" id="ARBA00023014"/>
    </source>
</evidence>
<evidence type="ECO:0000256" key="1">
    <source>
        <dbReference type="ARBA" id="ARBA00001400"/>
    </source>
</evidence>
<dbReference type="RefSeq" id="WP_024570880.1">
    <property type="nucleotide sequence ID" value="NZ_CP037900.1"/>
</dbReference>
<dbReference type="SMART" id="SM00987">
    <property type="entry name" value="UreE_C"/>
    <property type="match status" value="1"/>
</dbReference>
<evidence type="ECO:0000256" key="3">
    <source>
        <dbReference type="ARBA" id="ARBA00012030"/>
    </source>
</evidence>
<dbReference type="NCBIfam" id="TIGR00758">
    <property type="entry name" value="UDG_fam4"/>
    <property type="match status" value="1"/>
</dbReference>
<dbReference type="GO" id="GO:0046872">
    <property type="term" value="F:metal ion binding"/>
    <property type="evidence" value="ECO:0007669"/>
    <property type="project" value="UniProtKB-KW"/>
</dbReference>
<dbReference type="PANTHER" id="PTHR33693">
    <property type="entry name" value="TYPE-5 URACIL-DNA GLYCOSYLASE"/>
    <property type="match status" value="1"/>
</dbReference>
<keyword evidence="5" id="KW-0004">4Fe-4S</keyword>
<dbReference type="CDD" id="cd10030">
    <property type="entry name" value="UDG-F4_TTUDGA_SPO1dp_like"/>
    <property type="match status" value="1"/>
</dbReference>
<dbReference type="InterPro" id="IPR005122">
    <property type="entry name" value="Uracil-DNA_glycosylase-like"/>
</dbReference>
<dbReference type="GO" id="GO:0051539">
    <property type="term" value="F:4 iron, 4 sulfur cluster binding"/>
    <property type="evidence" value="ECO:0007669"/>
    <property type="project" value="UniProtKB-KW"/>
</dbReference>
<evidence type="ECO:0000256" key="11">
    <source>
        <dbReference type="ARBA" id="ARBA00023204"/>
    </source>
</evidence>
<name>A0A482IMT1_9BURK</name>
<dbReference type="EMBL" id="CP037900">
    <property type="protein sequence ID" value="QBP09501.1"/>
    <property type="molecule type" value="Genomic_DNA"/>
</dbReference>
<sequence length="326" mass="34446">MNRRAMFLEVLGIPAEWVPRRASEATELAQAEVAEIAEEVAVVERPSAEPAQVAVSLPVAPRLADVAEVAAVADVADVAEIADIGKPAAAPDTVHAVNEAEVAETIEAFDAPGPAHAVEVPVPIALAPAQDGREASIATMDWPVLADSVAGCTACGLCSTRTNTVFGVGDQQAEWMLVGEAPGENEDLQGEPFVGQAGKLLDNMLGALGLARGRNVYIANVLKCRPPGNRNPEQGEVAQCEPYLKRQIALIKPKVIVVLGRFAAQSLLRSTTPIGKLRGAVHSYEGIPVVVTYHPAYLLRTLTDKARAWEDLCLAREVHDRAGAQA</sequence>